<dbReference type="EMBL" id="ABEU02000008">
    <property type="protein sequence ID" value="PNR50027.1"/>
    <property type="molecule type" value="Genomic_DNA"/>
</dbReference>
<reference evidence="1 3" key="1">
    <citation type="journal article" date="2008" name="Science">
        <title>The Physcomitrella genome reveals evolutionary insights into the conquest of land by plants.</title>
        <authorList>
            <person name="Rensing S."/>
            <person name="Lang D."/>
            <person name="Zimmer A."/>
            <person name="Terry A."/>
            <person name="Salamov A."/>
            <person name="Shapiro H."/>
            <person name="Nishiyama T."/>
            <person name="Perroud P.-F."/>
            <person name="Lindquist E."/>
            <person name="Kamisugi Y."/>
            <person name="Tanahashi T."/>
            <person name="Sakakibara K."/>
            <person name="Fujita T."/>
            <person name="Oishi K."/>
            <person name="Shin-I T."/>
            <person name="Kuroki Y."/>
            <person name="Toyoda A."/>
            <person name="Suzuki Y."/>
            <person name="Hashimoto A."/>
            <person name="Yamaguchi K."/>
            <person name="Sugano A."/>
            <person name="Kohara Y."/>
            <person name="Fujiyama A."/>
            <person name="Anterola A."/>
            <person name="Aoki S."/>
            <person name="Ashton N."/>
            <person name="Barbazuk W.B."/>
            <person name="Barker E."/>
            <person name="Bennetzen J."/>
            <person name="Bezanilla M."/>
            <person name="Blankenship R."/>
            <person name="Cho S.H."/>
            <person name="Dutcher S."/>
            <person name="Estelle M."/>
            <person name="Fawcett J.A."/>
            <person name="Gundlach H."/>
            <person name="Hanada K."/>
            <person name="Heyl A."/>
            <person name="Hicks K.A."/>
            <person name="Hugh J."/>
            <person name="Lohr M."/>
            <person name="Mayer K."/>
            <person name="Melkozernov A."/>
            <person name="Murata T."/>
            <person name="Nelson D."/>
            <person name="Pils B."/>
            <person name="Prigge M."/>
            <person name="Reiss B."/>
            <person name="Renner T."/>
            <person name="Rombauts S."/>
            <person name="Rushton P."/>
            <person name="Sanderfoot A."/>
            <person name="Schween G."/>
            <person name="Shiu S.-H."/>
            <person name="Stueber K."/>
            <person name="Theodoulou F.L."/>
            <person name="Tu H."/>
            <person name="Van de Peer Y."/>
            <person name="Verrier P.J."/>
            <person name="Waters E."/>
            <person name="Wood A."/>
            <person name="Yang L."/>
            <person name="Cove D."/>
            <person name="Cuming A."/>
            <person name="Hasebe M."/>
            <person name="Lucas S."/>
            <person name="Mishler D.B."/>
            <person name="Reski R."/>
            <person name="Grigoriev I."/>
            <person name="Quatrano R.S."/>
            <person name="Boore J.L."/>
        </authorList>
    </citation>
    <scope>NUCLEOTIDE SEQUENCE [LARGE SCALE GENOMIC DNA]</scope>
    <source>
        <strain evidence="2 3">cv. Gransden 2004</strain>
    </source>
</reference>
<dbReference type="Proteomes" id="UP000006727">
    <property type="component" value="Chromosome 8"/>
</dbReference>
<dbReference type="AlphaFoldDB" id="A0A2K1K8B8"/>
<accession>A0A2K1K8B8</accession>
<reference evidence="1 3" key="2">
    <citation type="journal article" date="2018" name="Plant J.">
        <title>The Physcomitrella patens chromosome-scale assembly reveals moss genome structure and evolution.</title>
        <authorList>
            <person name="Lang D."/>
            <person name="Ullrich K.K."/>
            <person name="Murat F."/>
            <person name="Fuchs J."/>
            <person name="Jenkins J."/>
            <person name="Haas F.B."/>
            <person name="Piednoel M."/>
            <person name="Gundlach H."/>
            <person name="Van Bel M."/>
            <person name="Meyberg R."/>
            <person name="Vives C."/>
            <person name="Morata J."/>
            <person name="Symeonidi A."/>
            <person name="Hiss M."/>
            <person name="Muchero W."/>
            <person name="Kamisugi Y."/>
            <person name="Saleh O."/>
            <person name="Blanc G."/>
            <person name="Decker E.L."/>
            <person name="van Gessel N."/>
            <person name="Grimwood J."/>
            <person name="Hayes R.D."/>
            <person name="Graham S.W."/>
            <person name="Gunter L.E."/>
            <person name="McDaniel S.F."/>
            <person name="Hoernstein S.N.W."/>
            <person name="Larsson A."/>
            <person name="Li F.W."/>
            <person name="Perroud P.F."/>
            <person name="Phillips J."/>
            <person name="Ranjan P."/>
            <person name="Rokshar D.S."/>
            <person name="Rothfels C.J."/>
            <person name="Schneider L."/>
            <person name="Shu S."/>
            <person name="Stevenson D.W."/>
            <person name="Thummler F."/>
            <person name="Tillich M."/>
            <person name="Villarreal Aguilar J.C."/>
            <person name="Widiez T."/>
            <person name="Wong G.K."/>
            <person name="Wymore A."/>
            <person name="Zhang Y."/>
            <person name="Zimmer A.D."/>
            <person name="Quatrano R.S."/>
            <person name="Mayer K.F.X."/>
            <person name="Goodstein D."/>
            <person name="Casacuberta J.M."/>
            <person name="Vandepoele K."/>
            <person name="Reski R."/>
            <person name="Cuming A.C."/>
            <person name="Tuskan G.A."/>
            <person name="Maumus F."/>
            <person name="Salse J."/>
            <person name="Schmutz J."/>
            <person name="Rensing S.A."/>
        </authorList>
    </citation>
    <scope>NUCLEOTIDE SEQUENCE [LARGE SCALE GENOMIC DNA]</scope>
    <source>
        <strain evidence="2 3">cv. Gransden 2004</strain>
    </source>
</reference>
<dbReference type="SUPFAM" id="SSF56112">
    <property type="entry name" value="Protein kinase-like (PK-like)"/>
    <property type="match status" value="1"/>
</dbReference>
<organism evidence="1">
    <name type="scientific">Physcomitrium patens</name>
    <name type="common">Spreading-leaved earth moss</name>
    <name type="synonym">Physcomitrella patens</name>
    <dbReference type="NCBI Taxonomy" id="3218"/>
    <lineage>
        <taxon>Eukaryota</taxon>
        <taxon>Viridiplantae</taxon>
        <taxon>Streptophyta</taxon>
        <taxon>Embryophyta</taxon>
        <taxon>Bryophyta</taxon>
        <taxon>Bryophytina</taxon>
        <taxon>Bryopsida</taxon>
        <taxon>Funariidae</taxon>
        <taxon>Funariales</taxon>
        <taxon>Funariaceae</taxon>
        <taxon>Physcomitrium</taxon>
    </lineage>
</organism>
<dbReference type="Gramene" id="Pp3c8_22320V3.1">
    <property type="protein sequence ID" value="Pp3c8_22320V3.1"/>
    <property type="gene ID" value="Pp3c8_22320"/>
</dbReference>
<sequence length="232" mass="27798">MEQSNDYLQDVDTILNIDGIGEDIWRKCQAYVEALKDFLKKKDILNKNQCKNLYKNIECIMEVYDYLMIFNKEGFYYELLLRELFVTLNKAYSLLKNYERFTTFDISTYDEVEGDEKYLYERLILANNKHLQNCGLAKHFLYRLEILHRIDGGELEDLEILSYMKNVEFLKLIGKRTYREVYKLKWMELLCATKKIEIDYNKSFIKEVSILKDVRSKLSLNCDELTKVIIKC</sequence>
<dbReference type="InParanoid" id="A0A2K1K8B8"/>
<keyword evidence="3" id="KW-1185">Reference proteome</keyword>
<reference evidence="2" key="3">
    <citation type="submission" date="2020-12" db="UniProtKB">
        <authorList>
            <consortium name="EnsemblPlants"/>
        </authorList>
    </citation>
    <scope>IDENTIFICATION</scope>
</reference>
<dbReference type="EnsemblPlants" id="Pp3c8_22320V3.1">
    <property type="protein sequence ID" value="Pp3c8_22320V3.1"/>
    <property type="gene ID" value="Pp3c8_22320"/>
</dbReference>
<evidence type="ECO:0000313" key="3">
    <source>
        <dbReference type="Proteomes" id="UP000006727"/>
    </source>
</evidence>
<name>A0A2K1K8B8_PHYPA</name>
<dbReference type="InterPro" id="IPR011009">
    <property type="entry name" value="Kinase-like_dom_sf"/>
</dbReference>
<gene>
    <name evidence="1" type="ORF">PHYPA_011924</name>
</gene>
<protein>
    <submittedName>
        <fullName evidence="1 2">Uncharacterized protein</fullName>
    </submittedName>
</protein>
<proteinExistence type="predicted"/>
<evidence type="ECO:0000313" key="2">
    <source>
        <dbReference type="EnsemblPlants" id="Pp3c8_22320V3.1"/>
    </source>
</evidence>
<evidence type="ECO:0000313" key="1">
    <source>
        <dbReference type="EMBL" id="PNR50027.1"/>
    </source>
</evidence>